<sequence length="181" mass="19954">MQDTVLAAQLMGVSEQTLQRLTTCVYTRDLLHGTFREKLGGYLPGGLTDVQRFLLAQDGEGMSLLALRLGCVCYARTILSLMSGETLRKLAHLTTPHVMQDAAWGSTFSSPMKGPESLERLVPLMHVSGLACLRAWCERQPVAVGRRVSLLLPMQEDEETVLPEYPEQLVEAFVAEQLGHG</sequence>
<accession>A0A5B9GI31</accession>
<evidence type="ECO:0000313" key="2">
    <source>
        <dbReference type="Proteomes" id="UP000287027"/>
    </source>
</evidence>
<dbReference type="EMBL" id="CP042808">
    <property type="protein sequence ID" value="QEE85407.1"/>
    <property type="molecule type" value="Genomic_DNA"/>
</dbReference>
<dbReference type="KEGG" id="aoy:EOV40_006495"/>
<keyword evidence="2" id="KW-1185">Reference proteome</keyword>
<organism evidence="1 2">
    <name type="scientific">Acetobacter oryzoeni</name>
    <dbReference type="NCBI Taxonomy" id="2500548"/>
    <lineage>
        <taxon>Bacteria</taxon>
        <taxon>Pseudomonadati</taxon>
        <taxon>Pseudomonadota</taxon>
        <taxon>Alphaproteobacteria</taxon>
        <taxon>Acetobacterales</taxon>
        <taxon>Acetobacteraceae</taxon>
        <taxon>Acetobacter</taxon>
    </lineage>
</organism>
<dbReference type="RefSeq" id="WP_128105402.1">
    <property type="nucleotide sequence ID" value="NZ_CP042808.1"/>
</dbReference>
<reference evidence="1 2" key="1">
    <citation type="submission" date="2019-08" db="EMBL/GenBank/DDBJ databases">
        <title>Acetobacter oryzioeni sp. nov., isolated from Korean rice wine vinegar.</title>
        <authorList>
            <person name="Baek J.H."/>
            <person name="Kim K.H."/>
            <person name="Jeon C.O."/>
            <person name="Han D.M."/>
        </authorList>
    </citation>
    <scope>NUCLEOTIDE SEQUENCE [LARGE SCALE GENOMIC DNA]</scope>
    <source>
        <strain evidence="1 2">B6</strain>
    </source>
</reference>
<evidence type="ECO:0000313" key="1">
    <source>
        <dbReference type="EMBL" id="QEE85407.1"/>
    </source>
</evidence>
<protein>
    <submittedName>
        <fullName evidence="1">Uncharacterized protein</fullName>
    </submittedName>
</protein>
<name>A0A5B9GI31_9PROT</name>
<dbReference type="Proteomes" id="UP000287027">
    <property type="component" value="Chromosome"/>
</dbReference>
<gene>
    <name evidence="1" type="ORF">EOV40_006495</name>
</gene>
<proteinExistence type="predicted"/>
<dbReference type="AlphaFoldDB" id="A0A5B9GI31"/>